<keyword evidence="2" id="KW-1185">Reference proteome</keyword>
<evidence type="ECO:0000313" key="1">
    <source>
        <dbReference type="EMBL" id="KAH7678941.1"/>
    </source>
</evidence>
<reference evidence="2" key="1">
    <citation type="journal article" date="2022" name="Nat. Commun.">
        <title>Chromosome evolution and the genetic basis of agronomically important traits in greater yam.</title>
        <authorList>
            <person name="Bredeson J.V."/>
            <person name="Lyons J.B."/>
            <person name="Oniyinde I.O."/>
            <person name="Okereke N.R."/>
            <person name="Kolade O."/>
            <person name="Nnabue I."/>
            <person name="Nwadili C.O."/>
            <person name="Hribova E."/>
            <person name="Parker M."/>
            <person name="Nwogha J."/>
            <person name="Shu S."/>
            <person name="Carlson J."/>
            <person name="Kariba R."/>
            <person name="Muthemba S."/>
            <person name="Knop K."/>
            <person name="Barton G.J."/>
            <person name="Sherwood A.V."/>
            <person name="Lopez-Montes A."/>
            <person name="Asiedu R."/>
            <person name="Jamnadass R."/>
            <person name="Muchugi A."/>
            <person name="Goodstein D."/>
            <person name="Egesi C.N."/>
            <person name="Featherston J."/>
            <person name="Asfaw A."/>
            <person name="Simpson G.G."/>
            <person name="Dolezel J."/>
            <person name="Hendre P.S."/>
            <person name="Van Deynze A."/>
            <person name="Kumar P.L."/>
            <person name="Obidiegwu J.E."/>
            <person name="Bhattacharjee R."/>
            <person name="Rokhsar D.S."/>
        </authorList>
    </citation>
    <scope>NUCLEOTIDE SEQUENCE [LARGE SCALE GENOMIC DNA]</scope>
    <source>
        <strain evidence="2">cv. TDa95/00328</strain>
    </source>
</reference>
<comment type="caution">
    <text evidence="1">The sequence shown here is derived from an EMBL/GenBank/DDBJ whole genome shotgun (WGS) entry which is preliminary data.</text>
</comment>
<gene>
    <name evidence="1" type="ORF">IHE45_06G026500</name>
</gene>
<dbReference type="EMBL" id="CM037016">
    <property type="protein sequence ID" value="KAH7678941.1"/>
    <property type="molecule type" value="Genomic_DNA"/>
</dbReference>
<evidence type="ECO:0000313" key="2">
    <source>
        <dbReference type="Proteomes" id="UP000827976"/>
    </source>
</evidence>
<protein>
    <submittedName>
        <fullName evidence="1">Yap1 redox domain-containing protein</fullName>
    </submittedName>
</protein>
<accession>A0ACB7VW37</accession>
<name>A0ACB7VW37_DIOAL</name>
<organism evidence="1 2">
    <name type="scientific">Dioscorea alata</name>
    <name type="common">Purple yam</name>
    <dbReference type="NCBI Taxonomy" id="55571"/>
    <lineage>
        <taxon>Eukaryota</taxon>
        <taxon>Viridiplantae</taxon>
        <taxon>Streptophyta</taxon>
        <taxon>Embryophyta</taxon>
        <taxon>Tracheophyta</taxon>
        <taxon>Spermatophyta</taxon>
        <taxon>Magnoliopsida</taxon>
        <taxon>Liliopsida</taxon>
        <taxon>Dioscoreales</taxon>
        <taxon>Dioscoreaceae</taxon>
        <taxon>Dioscorea</taxon>
    </lineage>
</organism>
<proteinExistence type="predicted"/>
<sequence length="241" mass="25789">MSIALEGIGRSEFAGGIGCFPAGESLGAGGESVVKNEFQSAEEVELSCSSSVGKNSDCSDSDGGDSPEVQSRMKGPLEMMDSLEESLPIRRGLSKFYCSKSKSFTSLADVISSISSAKELAKPQNPYTRKRKNLLACSKMWDKIDGNISRPVKGGMPKRPANSNRSTTSLTASSSSSMSNGNNSEEEQEPYLLRPPRCPNGRHFASRVDTHPPGAFSFDVRSFSMADLQSIACSTPSFHPP</sequence>
<dbReference type="Proteomes" id="UP000827976">
    <property type="component" value="Chromosome 6"/>
</dbReference>